<organism evidence="2">
    <name type="scientific">Nothobranchius rachovii</name>
    <name type="common">bluefin notho</name>
    <dbReference type="NCBI Taxonomy" id="451742"/>
    <lineage>
        <taxon>Eukaryota</taxon>
        <taxon>Metazoa</taxon>
        <taxon>Chordata</taxon>
        <taxon>Craniata</taxon>
        <taxon>Vertebrata</taxon>
        <taxon>Euteleostomi</taxon>
        <taxon>Actinopterygii</taxon>
        <taxon>Neopterygii</taxon>
        <taxon>Teleostei</taxon>
        <taxon>Neoteleostei</taxon>
        <taxon>Acanthomorphata</taxon>
        <taxon>Ovalentaria</taxon>
        <taxon>Atherinomorphae</taxon>
        <taxon>Cyprinodontiformes</taxon>
        <taxon>Nothobranchiidae</taxon>
        <taxon>Nothobranchius</taxon>
    </lineage>
</organism>
<dbReference type="AlphaFoldDB" id="A0A1A8QLL9"/>
<name>A0A1A8QLL9_9TELE</name>
<protein>
    <submittedName>
        <fullName evidence="2">Uncharacterized protein</fullName>
    </submittedName>
</protein>
<gene>
    <name evidence="2" type="primary">Nfu_g_1_005651</name>
</gene>
<proteinExistence type="predicted"/>
<sequence length="69" mass="7641">LPWNRPSASDRMSGNSSSWGSNGIDNWWMRLLLSPSTCHCDLPPTMSSSSAPNLPFGFMAPRPKRHPLT</sequence>
<feature type="compositionally biased region" description="Polar residues" evidence="1">
    <location>
        <begin position="1"/>
        <end position="12"/>
    </location>
</feature>
<reference evidence="2" key="2">
    <citation type="submission" date="2016-06" db="EMBL/GenBank/DDBJ databases">
        <title>The genome of a short-lived fish provides insights into sex chromosome evolution and the genetic control of aging.</title>
        <authorList>
            <person name="Reichwald K."/>
            <person name="Felder M."/>
            <person name="Petzold A."/>
            <person name="Koch P."/>
            <person name="Groth M."/>
            <person name="Platzer M."/>
        </authorList>
    </citation>
    <scope>NUCLEOTIDE SEQUENCE</scope>
    <source>
        <tissue evidence="2">Brain</tissue>
    </source>
</reference>
<dbReference type="EMBL" id="HAEH01012287">
    <property type="protein sequence ID" value="SBR94421.1"/>
    <property type="molecule type" value="Transcribed_RNA"/>
</dbReference>
<feature type="region of interest" description="Disordered" evidence="1">
    <location>
        <begin position="1"/>
        <end position="21"/>
    </location>
</feature>
<evidence type="ECO:0000313" key="2">
    <source>
        <dbReference type="EMBL" id="SBR94421.1"/>
    </source>
</evidence>
<accession>A0A1A8QLL9</accession>
<feature type="non-terminal residue" evidence="2">
    <location>
        <position position="1"/>
    </location>
</feature>
<evidence type="ECO:0000256" key="1">
    <source>
        <dbReference type="SAM" id="MobiDB-lite"/>
    </source>
</evidence>
<reference evidence="2" key="1">
    <citation type="submission" date="2016-05" db="EMBL/GenBank/DDBJ databases">
        <authorList>
            <person name="Lavstsen T."/>
            <person name="Jespersen J.S."/>
        </authorList>
    </citation>
    <scope>NUCLEOTIDE SEQUENCE</scope>
    <source>
        <tissue evidence="2">Brain</tissue>
    </source>
</reference>
<feature type="non-terminal residue" evidence="2">
    <location>
        <position position="69"/>
    </location>
</feature>